<evidence type="ECO:0000256" key="1">
    <source>
        <dbReference type="ARBA" id="ARBA00002324"/>
    </source>
</evidence>
<keyword evidence="8" id="KW-0547">Nucleotide-binding</keyword>
<feature type="domain" description="Cytidyltransferase-like" evidence="15">
    <location>
        <begin position="114"/>
        <end position="273"/>
    </location>
</feature>
<evidence type="ECO:0000259" key="15">
    <source>
        <dbReference type="Pfam" id="PF01467"/>
    </source>
</evidence>
<dbReference type="Pfam" id="PF01467">
    <property type="entry name" value="CTP_transf_like"/>
    <property type="match status" value="1"/>
</dbReference>
<dbReference type="RefSeq" id="WP_014244878.1">
    <property type="nucleotide sequence ID" value="NC_016620.1"/>
</dbReference>
<keyword evidence="9" id="KW-0067">ATP-binding</keyword>
<comment type="similarity">
    <text evidence="3">Belongs to the NadD family.</text>
</comment>
<dbReference type="PANTHER" id="PTHR39321:SF3">
    <property type="entry name" value="PHOSPHOPANTETHEINE ADENYLYLTRANSFERASE"/>
    <property type="match status" value="1"/>
</dbReference>
<keyword evidence="7" id="KW-0548">Nucleotidyltransferase</keyword>
<keyword evidence="6" id="KW-0808">Transferase</keyword>
<comment type="pathway">
    <text evidence="2">Cofactor biosynthesis; NAD(+) biosynthesis; deamido-NAD(+) from nicotinate D-ribonucleotide: step 1/1.</text>
</comment>
<dbReference type="GO" id="GO:0005524">
    <property type="term" value="F:ATP binding"/>
    <property type="evidence" value="ECO:0007669"/>
    <property type="project" value="UniProtKB-KW"/>
</dbReference>
<organism evidence="16 17">
    <name type="scientific">Halobacteriovorax marinus (strain ATCC BAA-682 / DSM 15412 / SJ)</name>
    <name type="common">Bacteriovorax marinus</name>
    <dbReference type="NCBI Taxonomy" id="862908"/>
    <lineage>
        <taxon>Bacteria</taxon>
        <taxon>Pseudomonadati</taxon>
        <taxon>Bdellovibrionota</taxon>
        <taxon>Bacteriovoracia</taxon>
        <taxon>Bacteriovoracales</taxon>
        <taxon>Halobacteriovoraceae</taxon>
        <taxon>Halobacteriovorax</taxon>
    </lineage>
</organism>
<evidence type="ECO:0000256" key="9">
    <source>
        <dbReference type="ARBA" id="ARBA00022840"/>
    </source>
</evidence>
<dbReference type="Gene3D" id="3.40.50.620">
    <property type="entry name" value="HUPs"/>
    <property type="match status" value="1"/>
</dbReference>
<dbReference type="AlphaFoldDB" id="E1X4C9"/>
<dbReference type="OrthoDB" id="5295945at2"/>
<evidence type="ECO:0000256" key="3">
    <source>
        <dbReference type="ARBA" id="ARBA00009014"/>
    </source>
</evidence>
<sequence length="277" mass="31941">MHNIFSVFYIENSKIEVLVSDETSTLLARDIDLEGCTPLSKRRDGNTFFTVLDVKREIPSHHWVDLLSVDHFSSNDGAIICESIGAIFPFFHKSQYSLPELFLKKSFNTNQVTFFGGSFNPWHEGHSECLRRCPSENILIIPDRNPWKSELEKECYFKSFKELCLKFSDSPYSVFPGFYGLEEGNPTVDWLPRTIFKNKSLLIGDDNFTSFSKWKDYKKLLNHLDTIFVLSRNHSMKEIEQTAQDLLAINDSISLSVLGEHDFMDLSSTKIRAQKKS</sequence>
<evidence type="ECO:0000256" key="8">
    <source>
        <dbReference type="ARBA" id="ARBA00022741"/>
    </source>
</evidence>
<evidence type="ECO:0000256" key="11">
    <source>
        <dbReference type="ARBA" id="ARBA00031253"/>
    </source>
</evidence>
<dbReference type="GO" id="GO:0009435">
    <property type="term" value="P:NAD+ biosynthetic process"/>
    <property type="evidence" value="ECO:0007669"/>
    <property type="project" value="InterPro"/>
</dbReference>
<evidence type="ECO:0000256" key="7">
    <source>
        <dbReference type="ARBA" id="ARBA00022695"/>
    </source>
</evidence>
<dbReference type="STRING" id="862908.BMS_2301"/>
<dbReference type="PANTHER" id="PTHR39321">
    <property type="entry name" value="NICOTINATE-NUCLEOTIDE ADENYLYLTRANSFERASE-RELATED"/>
    <property type="match status" value="1"/>
</dbReference>
<dbReference type="GO" id="GO:0004515">
    <property type="term" value="F:nicotinate-nucleotide adenylyltransferase activity"/>
    <property type="evidence" value="ECO:0007669"/>
    <property type="project" value="UniProtKB-EC"/>
</dbReference>
<gene>
    <name evidence="16" type="ordered locus">BMS_2301</name>
</gene>
<evidence type="ECO:0000256" key="4">
    <source>
        <dbReference type="ARBA" id="ARBA00012389"/>
    </source>
</evidence>
<dbReference type="Proteomes" id="UP000008963">
    <property type="component" value="Chromosome"/>
</dbReference>
<dbReference type="InterPro" id="IPR014729">
    <property type="entry name" value="Rossmann-like_a/b/a_fold"/>
</dbReference>
<dbReference type="EC" id="2.7.7.18" evidence="4"/>
<dbReference type="SUPFAM" id="SSF52374">
    <property type="entry name" value="Nucleotidylyl transferase"/>
    <property type="match status" value="1"/>
</dbReference>
<evidence type="ECO:0000256" key="13">
    <source>
        <dbReference type="ARBA" id="ARBA00033353"/>
    </source>
</evidence>
<evidence type="ECO:0000256" key="2">
    <source>
        <dbReference type="ARBA" id="ARBA00005019"/>
    </source>
</evidence>
<proteinExistence type="inferred from homology"/>
<dbReference type="PATRIC" id="fig|862908.3.peg.2190"/>
<reference evidence="17" key="1">
    <citation type="journal article" date="2013" name="ISME J.">
        <title>A small predatory core genome in the divergent marine Bacteriovorax marinus SJ and the terrestrial Bdellovibrio bacteriovorus.</title>
        <authorList>
            <person name="Crossman L.C."/>
            <person name="Chen H."/>
            <person name="Cerdeno-Tarraga A.M."/>
            <person name="Brooks K."/>
            <person name="Quail M.A."/>
            <person name="Pineiro S.A."/>
            <person name="Hobley L."/>
            <person name="Sockett R.E."/>
            <person name="Bentley S.D."/>
            <person name="Parkhill J."/>
            <person name="Williams H.N."/>
            <person name="Stine O.C."/>
        </authorList>
    </citation>
    <scope>NUCLEOTIDE SEQUENCE [LARGE SCALE GENOMIC DNA]</scope>
    <source>
        <strain evidence="17">ATCC BAA-682 / DSM 15412 / SJ</strain>
    </source>
</reference>
<dbReference type="KEGG" id="bmx:BMS_2301"/>
<name>E1X4C9_HALMS</name>
<dbReference type="HOGENOM" id="CLU_1003869_0_0_7"/>
<evidence type="ECO:0000256" key="5">
    <source>
        <dbReference type="ARBA" id="ARBA00022642"/>
    </source>
</evidence>
<comment type="catalytic activity">
    <reaction evidence="14">
        <text>nicotinate beta-D-ribonucleotide + ATP + H(+) = deamido-NAD(+) + diphosphate</text>
        <dbReference type="Rhea" id="RHEA:22860"/>
        <dbReference type="ChEBI" id="CHEBI:15378"/>
        <dbReference type="ChEBI" id="CHEBI:30616"/>
        <dbReference type="ChEBI" id="CHEBI:33019"/>
        <dbReference type="ChEBI" id="CHEBI:57502"/>
        <dbReference type="ChEBI" id="CHEBI:58437"/>
        <dbReference type="EC" id="2.7.7.18"/>
    </reaction>
</comment>
<keyword evidence="5" id="KW-0662">Pyridine nucleotide biosynthesis</keyword>
<dbReference type="EMBL" id="FQ312005">
    <property type="protein sequence ID" value="CBW27101.1"/>
    <property type="molecule type" value="Genomic_DNA"/>
</dbReference>
<dbReference type="InterPro" id="IPR005248">
    <property type="entry name" value="NadD/NMNAT"/>
</dbReference>
<dbReference type="InterPro" id="IPR004821">
    <property type="entry name" value="Cyt_trans-like"/>
</dbReference>
<dbReference type="eggNOG" id="COG1057">
    <property type="taxonomic scope" value="Bacteria"/>
</dbReference>
<evidence type="ECO:0000313" key="16">
    <source>
        <dbReference type="EMBL" id="CBW27101.1"/>
    </source>
</evidence>
<protein>
    <recommendedName>
        <fullName evidence="4">nicotinate-nucleotide adenylyltransferase</fullName>
        <ecNumber evidence="4">2.7.7.18</ecNumber>
    </recommendedName>
    <alternativeName>
        <fullName evidence="13">Deamido-NAD(+) diphosphorylase</fullName>
    </alternativeName>
    <alternativeName>
        <fullName evidence="12">Deamido-NAD(+) pyrophosphorylase</fullName>
    </alternativeName>
    <alternativeName>
        <fullName evidence="11">Nicotinate mononucleotide adenylyltransferase</fullName>
    </alternativeName>
</protein>
<keyword evidence="17" id="KW-1185">Reference proteome</keyword>
<evidence type="ECO:0000313" key="17">
    <source>
        <dbReference type="Proteomes" id="UP000008963"/>
    </source>
</evidence>
<accession>E1X4C9</accession>
<evidence type="ECO:0000256" key="12">
    <source>
        <dbReference type="ARBA" id="ARBA00033140"/>
    </source>
</evidence>
<evidence type="ECO:0000256" key="14">
    <source>
        <dbReference type="ARBA" id="ARBA00048721"/>
    </source>
</evidence>
<evidence type="ECO:0000256" key="6">
    <source>
        <dbReference type="ARBA" id="ARBA00022679"/>
    </source>
</evidence>
<comment type="function">
    <text evidence="1">Catalyzes the reversible adenylation of nicotinate mononucleotide (NaMN) to nicotinic acid adenine dinucleotide (NaAD).</text>
</comment>
<evidence type="ECO:0000256" key="10">
    <source>
        <dbReference type="ARBA" id="ARBA00023027"/>
    </source>
</evidence>
<keyword evidence="10" id="KW-0520">NAD</keyword>